<evidence type="ECO:0000313" key="1">
    <source>
        <dbReference type="EMBL" id="QKQ23947.1"/>
    </source>
</evidence>
<accession>A0A6N0HNT2</accession>
<dbReference type="Proteomes" id="UP000509429">
    <property type="component" value="Chromosome"/>
</dbReference>
<organism evidence="1 2">
    <name type="scientific">Candidatus Ruthia endofausta</name>
    <dbReference type="NCBI Taxonomy" id="2738852"/>
    <lineage>
        <taxon>Bacteria</taxon>
        <taxon>Pseudomonadati</taxon>
        <taxon>Pseudomonadota</taxon>
        <taxon>Gammaproteobacteria</taxon>
        <taxon>Candidatus Pseudothioglobaceae</taxon>
        <taxon>Candidatus Ruthturnera</taxon>
    </lineage>
</organism>
<dbReference type="EMBL" id="CP054490">
    <property type="protein sequence ID" value="QKQ23947.1"/>
    <property type="molecule type" value="Genomic_DNA"/>
</dbReference>
<dbReference type="Gene3D" id="3.30.200.210">
    <property type="match status" value="1"/>
</dbReference>
<keyword evidence="2" id="KW-1185">Reference proteome</keyword>
<evidence type="ECO:0000313" key="2">
    <source>
        <dbReference type="Proteomes" id="UP000509429"/>
    </source>
</evidence>
<protein>
    <submittedName>
        <fullName evidence="1">Uncharacterized protein</fullName>
    </submittedName>
</protein>
<sequence>MGENLLSLFSFASQGDLNAPVNKGLNCTTKGYFLLKIMYGKERLTQLLLRKTNGKY</sequence>
<name>A0A6N0HNT2_9GAMM</name>
<proteinExistence type="predicted"/>
<dbReference type="RefSeq" id="WP_174605387.1">
    <property type="nucleotide sequence ID" value="NZ_CP054490.1"/>
</dbReference>
<dbReference type="KEGG" id="reo:HUE58_01910"/>
<dbReference type="SUPFAM" id="SSF53706">
    <property type="entry name" value="Formate dehydrogenase/DMSO reductase, domains 1-3"/>
    <property type="match status" value="1"/>
</dbReference>
<reference evidence="1 2" key="1">
    <citation type="submission" date="2020-05" db="EMBL/GenBank/DDBJ databases">
        <title>Horizontal transmission and recombination maintain forever young bacterial symbiont genomes.</title>
        <authorList>
            <person name="Russell S.L."/>
            <person name="Pepper-Tunick E."/>
            <person name="Svedberg J."/>
            <person name="Byrne A."/>
            <person name="Ruelas Castillo J."/>
            <person name="Vollmers C."/>
            <person name="Beinart R.A."/>
            <person name="Corbett-Detig R."/>
        </authorList>
    </citation>
    <scope>NUCLEOTIDE SEQUENCE [LARGE SCALE GENOMIC DNA]</scope>
    <source>
        <strain evidence="1">JDF_Ridge</strain>
    </source>
</reference>
<dbReference type="AlphaFoldDB" id="A0A6N0HNT2"/>
<gene>
    <name evidence="1" type="ORF">HUE58_01910</name>
</gene>
<dbReference type="Gene3D" id="3.40.50.740">
    <property type="match status" value="1"/>
</dbReference>